<evidence type="ECO:0000259" key="8">
    <source>
        <dbReference type="PROSITE" id="PS50950"/>
    </source>
</evidence>
<feature type="region of interest" description="Disordered" evidence="7">
    <location>
        <begin position="91"/>
        <end position="110"/>
    </location>
</feature>
<name>A0ABP1PTC3_9HEXA</name>
<accession>A0ABP1PTC3</accession>
<dbReference type="PROSITE" id="PS50950">
    <property type="entry name" value="ZF_THAP"/>
    <property type="match status" value="1"/>
</dbReference>
<proteinExistence type="predicted"/>
<keyword evidence="1" id="KW-0479">Metal-binding</keyword>
<dbReference type="PANTHER" id="PTHR46927:SF3">
    <property type="entry name" value="THAP-TYPE DOMAIN-CONTAINING PROTEIN"/>
    <property type="match status" value="1"/>
</dbReference>
<evidence type="ECO:0000256" key="5">
    <source>
        <dbReference type="PROSITE-ProRule" id="PRU00309"/>
    </source>
</evidence>
<feature type="coiled-coil region" evidence="6">
    <location>
        <begin position="155"/>
        <end position="182"/>
    </location>
</feature>
<keyword evidence="4 5" id="KW-0238">DNA-binding</keyword>
<protein>
    <recommendedName>
        <fullName evidence="8">THAP-type domain-containing protein</fullName>
    </recommendedName>
</protein>
<keyword evidence="3" id="KW-0862">Zinc</keyword>
<comment type="caution">
    <text evidence="9">The sequence shown here is derived from an EMBL/GenBank/DDBJ whole genome shotgun (WGS) entry which is preliminary data.</text>
</comment>
<dbReference type="PANTHER" id="PTHR46927">
    <property type="entry name" value="AGAP005574-PA"/>
    <property type="match status" value="1"/>
</dbReference>
<reference evidence="9 10" key="1">
    <citation type="submission" date="2024-08" db="EMBL/GenBank/DDBJ databases">
        <authorList>
            <person name="Cucini C."/>
            <person name="Frati F."/>
        </authorList>
    </citation>
    <scope>NUCLEOTIDE SEQUENCE [LARGE SCALE GENOMIC DNA]</scope>
</reference>
<keyword evidence="2 5" id="KW-0863">Zinc-finger</keyword>
<evidence type="ECO:0000256" key="7">
    <source>
        <dbReference type="SAM" id="MobiDB-lite"/>
    </source>
</evidence>
<dbReference type="InterPro" id="IPR038441">
    <property type="entry name" value="THAP_Znf_sf"/>
</dbReference>
<dbReference type="SMART" id="SM00692">
    <property type="entry name" value="DM3"/>
    <property type="match status" value="1"/>
</dbReference>
<dbReference type="Pfam" id="PF21788">
    <property type="entry name" value="TNP-like_GBD"/>
    <property type="match status" value="1"/>
</dbReference>
<organism evidence="9 10">
    <name type="scientific">Orchesella dallaii</name>
    <dbReference type="NCBI Taxonomy" id="48710"/>
    <lineage>
        <taxon>Eukaryota</taxon>
        <taxon>Metazoa</taxon>
        <taxon>Ecdysozoa</taxon>
        <taxon>Arthropoda</taxon>
        <taxon>Hexapoda</taxon>
        <taxon>Collembola</taxon>
        <taxon>Entomobryomorpha</taxon>
        <taxon>Entomobryoidea</taxon>
        <taxon>Orchesellidae</taxon>
        <taxon>Orchesellinae</taxon>
        <taxon>Orchesella</taxon>
    </lineage>
</organism>
<evidence type="ECO:0000256" key="1">
    <source>
        <dbReference type="ARBA" id="ARBA00022723"/>
    </source>
</evidence>
<evidence type="ECO:0000256" key="2">
    <source>
        <dbReference type="ARBA" id="ARBA00022771"/>
    </source>
</evidence>
<evidence type="ECO:0000313" key="9">
    <source>
        <dbReference type="EMBL" id="CAL8074647.1"/>
    </source>
</evidence>
<gene>
    <name evidence="9" type="ORF">ODALV1_LOCUS2950</name>
</gene>
<dbReference type="Pfam" id="PF05485">
    <property type="entry name" value="THAP"/>
    <property type="match status" value="1"/>
</dbReference>
<dbReference type="InterPro" id="IPR048366">
    <property type="entry name" value="TNP-like_GBD"/>
</dbReference>
<dbReference type="EMBL" id="CAXLJM020000007">
    <property type="protein sequence ID" value="CAL8074647.1"/>
    <property type="molecule type" value="Genomic_DNA"/>
</dbReference>
<dbReference type="InterPro" id="IPR006612">
    <property type="entry name" value="THAP_Znf"/>
</dbReference>
<dbReference type="InterPro" id="IPR052224">
    <property type="entry name" value="THAP_domain_protein"/>
</dbReference>
<evidence type="ECO:0000256" key="3">
    <source>
        <dbReference type="ARBA" id="ARBA00022833"/>
    </source>
</evidence>
<evidence type="ECO:0000313" key="10">
    <source>
        <dbReference type="Proteomes" id="UP001642540"/>
    </source>
</evidence>
<dbReference type="InterPro" id="IPR048365">
    <property type="entry name" value="TNP-like_RNaseH_N"/>
</dbReference>
<dbReference type="Proteomes" id="UP001642540">
    <property type="component" value="Unassembled WGS sequence"/>
</dbReference>
<dbReference type="SMART" id="SM00980">
    <property type="entry name" value="THAP"/>
    <property type="match status" value="1"/>
</dbReference>
<feature type="domain" description="THAP-type" evidence="8">
    <location>
        <begin position="1"/>
        <end position="89"/>
    </location>
</feature>
<evidence type="ECO:0000256" key="4">
    <source>
        <dbReference type="ARBA" id="ARBA00023125"/>
    </source>
</evidence>
<dbReference type="Pfam" id="PF21787">
    <property type="entry name" value="TNP-like_RNaseH_N"/>
    <property type="match status" value="1"/>
</dbReference>
<keyword evidence="10" id="KW-1185">Reference proteome</keyword>
<sequence>MPYCCAVAECKNTKKQGDNLSFHRFPLNDKERSKSWATKCKRADKINVSNARICSDHFTDADYMRDFQNELLGLPVRKILSQTAIPSVFPDRTSAVPNTRNMRQQKRTSRKMVEDLLQNSNLEETDLFGSSSSEESKMRTIATQTIPPSQQNKKVKTLQKEVKRLKETIQNLRRRLKVSNSKSKNLGTSVNKLFSPSQRRKLYGQKRVNWKTSDIVKALSLRSVGLKAYETARSEYKLPLPATRTLRRWVHKFSCSPGLLLDVVEILRDHASVLDIKSRLCAISYDEMSSDSRYILDPLNDNIVSHSKVQLLMARGIYENWKQPLYYDFDTPMTPELLEKIIISLESAGFPVLSVTSDLGGENRSIWKHYGISTSKSWFENPHDKSRRVHVFADVPHMLKLIRNHLLDDGFATENGTIINKETFEDLVSAASGELTVCPKLSHKLLDVSGAERMRVRPAAQLLSHHSATLAKVIFPDKPEVSNFIEAVNDGFDVFNSRVPVNNSNNLCSGFGFQLTKQMDALARLKSFMESGRFFMKGKVEPKRGRKRKYSDDVEKENLNPNVPTAQRKLKTCLLPCQIGFIVSIQSLINLYDDLTKIYGFSYLLTSRLTQDSLESLFSRIRAFSGSNTNPSPPEFRYRLRLILLGGQVRPPQGTNVLNDCTSSYVSSNLLSRNEIRCTVQTSEETPKIPFRMTRNKVDAPPQTKEALVYLAGYLAWKLKRKYPEMEKFGEPTSTLTEYEVPCWIHSLSRGGLLSPNPSIVEAVQKCNAVFEAAMVVLRDQNNIHNALFSKITCECPDVKKEIVSEFIDIRIKIRIKSLNKSRSDSMINKRKAKQFLNSTKSAV</sequence>
<dbReference type="Gene3D" id="6.20.210.20">
    <property type="entry name" value="THAP domain"/>
    <property type="match status" value="1"/>
</dbReference>
<keyword evidence="6" id="KW-0175">Coiled coil</keyword>
<dbReference type="SUPFAM" id="SSF57716">
    <property type="entry name" value="Glucocorticoid receptor-like (DNA-binding domain)"/>
    <property type="match status" value="1"/>
</dbReference>
<evidence type="ECO:0000256" key="6">
    <source>
        <dbReference type="SAM" id="Coils"/>
    </source>
</evidence>